<evidence type="ECO:0000256" key="13">
    <source>
        <dbReference type="SAM" id="MobiDB-lite"/>
    </source>
</evidence>
<dbReference type="GO" id="GO:0006260">
    <property type="term" value="P:DNA replication"/>
    <property type="evidence" value="ECO:0007669"/>
    <property type="project" value="UniProtKB-KW"/>
</dbReference>
<dbReference type="InterPro" id="IPR012677">
    <property type="entry name" value="Nucleotide-bd_a/b_plait_sf"/>
</dbReference>
<keyword evidence="3 12" id="KW-0678">Repressor</keyword>
<dbReference type="Gene3D" id="3.30.70.330">
    <property type="match status" value="1"/>
</dbReference>
<feature type="cross-link" description="Glycyl lysine isopeptide (Lys-Gly) (interchain with G-Cter in SUMO)" evidence="12">
    <location>
        <position position="317"/>
    </location>
</feature>
<dbReference type="InterPro" id="IPR033668">
    <property type="entry name" value="Reg_prot_E2"/>
</dbReference>
<comment type="subcellular location">
    <subcellularLocation>
        <location evidence="1 12">Host nucleus</location>
    </subcellularLocation>
</comment>
<feature type="domain" description="Papillomavirus E2 N-terminal" evidence="14">
    <location>
        <begin position="3"/>
        <end position="201"/>
    </location>
</feature>
<dbReference type="Gene3D" id="2.170.200.10">
    <property type="entry name" value="Papillomavirus E2 early protein domain"/>
    <property type="match status" value="1"/>
</dbReference>
<dbReference type="GeneID" id="20358469"/>
<dbReference type="GO" id="GO:0042025">
    <property type="term" value="C:host cell nucleus"/>
    <property type="evidence" value="ECO:0007669"/>
    <property type="project" value="UniProtKB-SubCell"/>
</dbReference>
<keyword evidence="4 12" id="KW-0244">Early protein</keyword>
<dbReference type="Gene3D" id="1.10.287.30">
    <property type="entry name" value="E2 (early) protein, N terminal domain, subdomain 1"/>
    <property type="match status" value="1"/>
</dbReference>
<dbReference type="SUPFAM" id="SSF51332">
    <property type="entry name" value="E2 regulatory, transactivation domain"/>
    <property type="match status" value="1"/>
</dbReference>
<comment type="PTM">
    <text evidence="12">Sumoylation plays a regulatory role in E2 transcriptional activity.</text>
</comment>
<keyword evidence="6 12" id="KW-1048">Host nucleus</keyword>
<dbReference type="GO" id="GO:0039693">
    <property type="term" value="P:viral DNA genome replication"/>
    <property type="evidence" value="ECO:0007669"/>
    <property type="project" value="UniProtKB-UniRule"/>
</dbReference>
<dbReference type="OrthoDB" id="15886at10239"/>
<feature type="compositionally biased region" description="Basic and acidic residues" evidence="13">
    <location>
        <begin position="264"/>
        <end position="275"/>
    </location>
</feature>
<gene>
    <name evidence="12 16" type="primary">E2</name>
</gene>
<evidence type="ECO:0000259" key="15">
    <source>
        <dbReference type="Pfam" id="PF00511"/>
    </source>
</evidence>
<dbReference type="GO" id="GO:0000166">
    <property type="term" value="F:nucleotide binding"/>
    <property type="evidence" value="ECO:0007669"/>
    <property type="project" value="UniProtKB-UniRule"/>
</dbReference>
<dbReference type="Pfam" id="PF00508">
    <property type="entry name" value="PPV_E2_N"/>
    <property type="match status" value="1"/>
</dbReference>
<dbReference type="RefSeq" id="YP_009058915.1">
    <property type="nucleotide sequence ID" value="NC_024893.1"/>
</dbReference>
<evidence type="ECO:0000313" key="16">
    <source>
        <dbReference type="EMBL" id="AEI00707.1"/>
    </source>
</evidence>
<evidence type="ECO:0000256" key="1">
    <source>
        <dbReference type="ARBA" id="ARBA00004147"/>
    </source>
</evidence>
<dbReference type="KEGG" id="vg:20358469"/>
<evidence type="ECO:0000256" key="11">
    <source>
        <dbReference type="ARBA" id="ARBA00023163"/>
    </source>
</evidence>
<evidence type="ECO:0000256" key="5">
    <source>
        <dbReference type="ARBA" id="ARBA00022553"/>
    </source>
</evidence>
<dbReference type="InterPro" id="IPR042504">
    <property type="entry name" value="Regulatory_protein_E2_N_2"/>
</dbReference>
<comment type="PTM">
    <text evidence="12">Phosphorylated.</text>
</comment>
<proteinExistence type="inferred from homology"/>
<keyword evidence="12" id="KW-1017">Isopeptide bond</keyword>
<dbReference type="InterPro" id="IPR001866">
    <property type="entry name" value="PPV_E2_N"/>
</dbReference>
<keyword evidence="7 12" id="KW-0235">DNA replication</keyword>
<evidence type="ECO:0000256" key="10">
    <source>
        <dbReference type="ARBA" id="ARBA00023159"/>
    </source>
</evidence>
<dbReference type="InterPro" id="IPR036050">
    <property type="entry name" value="Regulatory_protein_E2_N"/>
</dbReference>
<dbReference type="EMBL" id="HQ625440">
    <property type="protein sequence ID" value="AEI00707.1"/>
    <property type="molecule type" value="Genomic_DNA"/>
</dbReference>
<comment type="subunit">
    <text evidence="12">Binds DNA as homodimer. Interacts with protein E1; this interaction greatly increases E1 DNA-binding activity. Interacts with protein L1; this interaction enhances E2-dependent replication and transcription activation. Interacts with protein L2; this interaction inhibits E2 transcriptional activity but not DNA replication function E2. Interacts with protein E7; this interaction inhibits E7 oncogenic activity. Interacts with host TAF1; this interaction modulates E2-dependent transcriptional regulation. Interacts with host BRD4; this interaction mediates E2 transcriptional activation function. Additionally, the interaction with host BRD4 on mitotic chromosomes mediates tethering of the viral genome. Interacts with host TOPBP1; this interaction is required for optimal viral DNA replication.</text>
</comment>
<evidence type="ECO:0000313" key="17">
    <source>
        <dbReference type="Proteomes" id="UP000139691"/>
    </source>
</evidence>
<keyword evidence="9 12" id="KW-0238">DNA-binding</keyword>
<comment type="function">
    <text evidence="12">Plays a role in the initiation of viral DNA replication. A dimer of E2 interacts with a dimer of E1 in order to improve specificity of E1 DNA binding activity. Once the complex recognizes and binds DNA at specific sites, the E2 dimer is removed from DNA. E2 also regulates viral transcription through binding to the E2RE response element (5'-ACCNNNNNNGGT-3') present in multiple copies in the regulatory regions of the viral genome. Activates or represses transcription depending on E2RE's position with regards to proximal promoter elements including the TATA-box. Repression occurs by sterically hindering the assembly of the transcription initiation complex.</text>
</comment>
<dbReference type="Proteomes" id="UP000139691">
    <property type="component" value="Segment"/>
</dbReference>
<accession>F8SIM6</accession>
<evidence type="ECO:0000256" key="6">
    <source>
        <dbReference type="ARBA" id="ARBA00022562"/>
    </source>
</evidence>
<organism evidence="16 17">
    <name type="scientific">Apodemus sylvaticus papillomavirus 1</name>
    <dbReference type="NCBI Taxonomy" id="1036963"/>
    <lineage>
        <taxon>Viruses</taxon>
        <taxon>Monodnaviria</taxon>
        <taxon>Shotokuvirae</taxon>
        <taxon>Cossaviricota</taxon>
        <taxon>Papovaviricetes</taxon>
        <taxon>Zurhausenvirales</taxon>
        <taxon>Papillomaviridae</taxon>
        <taxon>Firstpapillomavirinae</taxon>
        <taxon>Pipapillomavirus</taxon>
        <taxon>Pipapillomavirus 2</taxon>
    </lineage>
</organism>
<protein>
    <recommendedName>
        <fullName evidence="12">Regulatory protein E2</fullName>
    </recommendedName>
</protein>
<feature type="domain" description="Papillomavirus E2 C-terminal" evidence="15">
    <location>
        <begin position="312"/>
        <end position="387"/>
    </location>
</feature>
<dbReference type="SUPFAM" id="SSF54957">
    <property type="entry name" value="Viral DNA-binding domain"/>
    <property type="match status" value="1"/>
</dbReference>
<feature type="region of interest" description="Disordered" evidence="13">
    <location>
        <begin position="197"/>
        <end position="305"/>
    </location>
</feature>
<reference evidence="16 17" key="1">
    <citation type="journal article" date="2012" name="PLoS ONE">
        <title>Isolation of three novel rat and mouse papillomaviruses and their genomic characterization.</title>
        <authorList>
            <person name="Schulz E."/>
            <person name="Gottschling M."/>
            <person name="Ulrich R.G."/>
            <person name="Richter D."/>
            <person name="Stockfleth E."/>
            <person name="Nindl I."/>
        </authorList>
    </citation>
    <scope>NUCLEOTIDE SEQUENCE [LARGE SCALE GENOMIC DNA]</scope>
</reference>
<evidence type="ECO:0000256" key="9">
    <source>
        <dbReference type="ARBA" id="ARBA00023125"/>
    </source>
</evidence>
<comment type="caution">
    <text evidence="12">Lacks conserved residue(s) required for the propagation of feature annotation.</text>
</comment>
<sequence length="392" mass="44168">MMMNQLGTRFDAVQEQILSLYEKGSDKLEDQITYWGLIRTEGGLEYCARKNGINRLGLHTVPCSMGAESKAKSAIQMQLKLKSLLESQYGTEPWTMQDTSLELYKRTDPSYTFKKHGHNVEVLYDQDEENAVSYMVWGAIYVDDEEGVWHKYASSVDFYGVYYTDCCGNKVYYEHFEEDAERFSEKGTWTVRYKNKTLTSCPDSSSKETPQQQPASSTRKRQRSWEDTTSSSPSPVRGRPSTPGSPRYSTPRGPRGRLGQPQRSEQRESTTDGRGRSQAWPDPKTTWTGSAGPPGPGGPSVTRLLSAAGDPPIILVKGPTNPLKCWRNRLRRRLHRPFTKISTAFSRVEDRDGGGITNLLIASRDVDQRETFLKTVPLPKGCIFHKGVLDGL</sequence>
<keyword evidence="10 12" id="KW-0010">Activator</keyword>
<dbReference type="HAMAP" id="MF_04001">
    <property type="entry name" value="PPV_E2"/>
    <property type="match status" value="1"/>
</dbReference>
<feature type="region of interest" description="DNA-binding domain" evidence="12">
    <location>
        <begin position="310"/>
        <end position="392"/>
    </location>
</feature>
<evidence type="ECO:0000256" key="12">
    <source>
        <dbReference type="HAMAP-Rule" id="MF_04001"/>
    </source>
</evidence>
<dbReference type="GO" id="GO:0003677">
    <property type="term" value="F:DNA binding"/>
    <property type="evidence" value="ECO:0007669"/>
    <property type="project" value="UniProtKB-UniRule"/>
</dbReference>
<dbReference type="Pfam" id="PF00511">
    <property type="entry name" value="PPV_E2_C"/>
    <property type="match status" value="1"/>
</dbReference>
<dbReference type="GO" id="GO:0006275">
    <property type="term" value="P:regulation of DNA replication"/>
    <property type="evidence" value="ECO:0007669"/>
    <property type="project" value="UniProtKB-UniRule"/>
</dbReference>
<evidence type="ECO:0000256" key="4">
    <source>
        <dbReference type="ARBA" id="ARBA00022518"/>
    </source>
</evidence>
<comment type="similarity">
    <text evidence="2">Belongs to the papillomaviridae E8^E2C protein family.</text>
</comment>
<evidence type="ECO:0000256" key="7">
    <source>
        <dbReference type="ARBA" id="ARBA00022705"/>
    </source>
</evidence>
<dbReference type="GO" id="GO:0006351">
    <property type="term" value="P:DNA-templated transcription"/>
    <property type="evidence" value="ECO:0007669"/>
    <property type="project" value="UniProtKB-UniRule"/>
</dbReference>
<evidence type="ECO:0000256" key="3">
    <source>
        <dbReference type="ARBA" id="ARBA00022491"/>
    </source>
</evidence>
<dbReference type="GO" id="GO:0003700">
    <property type="term" value="F:DNA-binding transcription factor activity"/>
    <property type="evidence" value="ECO:0007669"/>
    <property type="project" value="UniProtKB-UniRule"/>
</dbReference>
<evidence type="ECO:0000256" key="8">
    <source>
        <dbReference type="ARBA" id="ARBA00023015"/>
    </source>
</evidence>
<name>F8SIM6_9PAPI</name>
<dbReference type="InterPro" id="IPR035975">
    <property type="entry name" value="E2/EBNA1_C_sf"/>
</dbReference>
<keyword evidence="12" id="KW-0832">Ubl conjugation</keyword>
<dbReference type="InterPro" id="IPR042503">
    <property type="entry name" value="Regulatory_protein_E2_N_1"/>
</dbReference>
<keyword evidence="11 12" id="KW-0804">Transcription</keyword>
<comment type="similarity">
    <text evidence="12">Belongs to the papillomaviridae E2 protein family.</text>
</comment>
<dbReference type="InterPro" id="IPR000427">
    <property type="entry name" value="Papillomavirus_E2_C"/>
</dbReference>
<feature type="compositionally biased region" description="Low complexity" evidence="13">
    <location>
        <begin position="228"/>
        <end position="263"/>
    </location>
</feature>
<evidence type="ECO:0000259" key="14">
    <source>
        <dbReference type="Pfam" id="PF00508"/>
    </source>
</evidence>
<keyword evidence="5 12" id="KW-0597">Phosphoprotein</keyword>
<evidence type="ECO:0000256" key="2">
    <source>
        <dbReference type="ARBA" id="ARBA00007794"/>
    </source>
</evidence>
<keyword evidence="8 12" id="KW-0805">Transcription regulation</keyword>
<feature type="compositionally biased region" description="Polar residues" evidence="13">
    <location>
        <begin position="197"/>
        <end position="217"/>
    </location>
</feature>